<dbReference type="Proteomes" id="UP000034913">
    <property type="component" value="Unassembled WGS sequence"/>
</dbReference>
<feature type="region of interest" description="Disordered" evidence="1">
    <location>
        <begin position="1"/>
        <end position="24"/>
    </location>
</feature>
<sequence>MVERFGGYTQEPMPDDEQSGLGHEHGKSFLLDTLAEEQVESLLADKHLSKEGKEFARDFCAKVMEQVPEEASLSEIREIFAQVTDTFPQEGREGKLYNLLEKSIEFRLRNLEEAKDVAGLQSLNSPLLAMVGEIKERYASLPDQPANNSIITSVVSAKRFLSRMAEEVPERNLSFPDPTVSGIFKAFLEEKFSIRLREELATNPEASLKKLMQSVEARMNPEALTGEFADFLKQVPSVRAVEQAVQDIVTEQSPAERSTERRRRGWLGDAVKKLRLGVTKTAVLGTLLIGMAAGSPGVEPQGRMVGDQDVAKITFTLPEWTSTVESAPIYEAGVVKNEKDLAVEVDRRVNEAAELLGEPYASHIKQFLEDSKCSVEILPEGDAWGDLITPDDPEIELPDGHFIMRVNAQAFSSPERLASVVLHETTHWRNHEVFDQMLHSDDSQMSLSENWEHSVLVHTADEMASYATQIRWSDEHPEFAIGIDDLPQSIVDGYRESDEAFARAIMLSYGFSSRCVISHEKAPEKVVPIYRSLATIR</sequence>
<dbReference type="AlphaFoldDB" id="A0A0G1ZGH2"/>
<reference evidence="2 3" key="1">
    <citation type="journal article" date="2015" name="Nature">
        <title>rRNA introns, odd ribosomes, and small enigmatic genomes across a large radiation of phyla.</title>
        <authorList>
            <person name="Brown C.T."/>
            <person name="Hug L.A."/>
            <person name="Thomas B.C."/>
            <person name="Sharon I."/>
            <person name="Castelle C.J."/>
            <person name="Singh A."/>
            <person name="Wilkins M.J."/>
            <person name="Williams K.H."/>
            <person name="Banfield J.F."/>
        </authorList>
    </citation>
    <scope>NUCLEOTIDE SEQUENCE [LARGE SCALE GENOMIC DNA]</scope>
</reference>
<dbReference type="EMBL" id="LCRB01000002">
    <property type="protein sequence ID" value="KKW26997.1"/>
    <property type="molecule type" value="Genomic_DNA"/>
</dbReference>
<proteinExistence type="predicted"/>
<gene>
    <name evidence="2" type="ORF">VF00_C0002G0324</name>
</gene>
<protein>
    <submittedName>
        <fullName evidence="2">Uncharacterized protein</fullName>
    </submittedName>
</protein>
<organism evidence="2 3">
    <name type="scientific">candidate division Kazan bacterium GW2011_GWB1_52_7</name>
    <dbReference type="NCBI Taxonomy" id="1620414"/>
    <lineage>
        <taxon>Bacteria</taxon>
        <taxon>Bacteria division Kazan-3B-28</taxon>
    </lineage>
</organism>
<comment type="caution">
    <text evidence="2">The sequence shown here is derived from an EMBL/GenBank/DDBJ whole genome shotgun (WGS) entry which is preliminary data.</text>
</comment>
<evidence type="ECO:0000313" key="3">
    <source>
        <dbReference type="Proteomes" id="UP000034913"/>
    </source>
</evidence>
<accession>A0A0G1ZGH2</accession>
<evidence type="ECO:0000256" key="1">
    <source>
        <dbReference type="SAM" id="MobiDB-lite"/>
    </source>
</evidence>
<evidence type="ECO:0000313" key="2">
    <source>
        <dbReference type="EMBL" id="KKW26997.1"/>
    </source>
</evidence>
<name>A0A0G1ZGH2_UNCK3</name>